<evidence type="ECO:0000313" key="3">
    <source>
        <dbReference type="EMBL" id="OKL54932.1"/>
    </source>
</evidence>
<reference evidence="4" key="1">
    <citation type="submission" date="2016-12" db="EMBL/GenBank/DDBJ databases">
        <authorList>
            <person name="Meng X."/>
        </authorList>
    </citation>
    <scope>NUCLEOTIDE SEQUENCE [LARGE SCALE GENOMIC DNA]</scope>
    <source>
        <strain evidence="4">DSM 19116</strain>
    </source>
</reference>
<dbReference type="InterPro" id="IPR025403">
    <property type="entry name" value="TgpA-like_C"/>
</dbReference>
<evidence type="ECO:0000259" key="2">
    <source>
        <dbReference type="Pfam" id="PF13559"/>
    </source>
</evidence>
<keyword evidence="4" id="KW-1185">Reference proteome</keyword>
<organism evidence="3 4">
    <name type="scientific">Bowdeniella nasicola</name>
    <dbReference type="NCBI Taxonomy" id="208480"/>
    <lineage>
        <taxon>Bacteria</taxon>
        <taxon>Bacillati</taxon>
        <taxon>Actinomycetota</taxon>
        <taxon>Actinomycetes</taxon>
        <taxon>Actinomycetales</taxon>
        <taxon>Actinomycetaceae</taxon>
        <taxon>Bowdeniella</taxon>
    </lineage>
</organism>
<comment type="caution">
    <text evidence="3">The sequence shown here is derived from an EMBL/GenBank/DDBJ whole genome shotgun (WGS) entry which is preliminary data.</text>
</comment>
<feature type="domain" description="Protein-glutamine gamma-glutamyltransferase-like C-terminal" evidence="2">
    <location>
        <begin position="133"/>
        <end position="197"/>
    </location>
</feature>
<dbReference type="Pfam" id="PF13559">
    <property type="entry name" value="DUF4129"/>
    <property type="match status" value="1"/>
</dbReference>
<evidence type="ECO:0000313" key="4">
    <source>
        <dbReference type="Proteomes" id="UP000185628"/>
    </source>
</evidence>
<dbReference type="AlphaFoldDB" id="A0A1Q5Q5F0"/>
<protein>
    <recommendedName>
        <fullName evidence="2">Protein-glutamine gamma-glutamyltransferase-like C-terminal domain-containing protein</fullName>
    </recommendedName>
</protein>
<keyword evidence="1" id="KW-1133">Transmembrane helix</keyword>
<proteinExistence type="predicted"/>
<keyword evidence="1" id="KW-0472">Membrane</keyword>
<sequence>MLVFEIPVSPDAEEARRAAREELSKAIYNHQPGVISRVMRWLSDRLAELFNISPTSTSPWLSVIVLGLLIVALLISLVFFTWIRSNRRALADRAKSATLFADNADSATLAARAAQFASAGNFTEAFREQFRFLIRFADERALIADQPGMTAQEAATALAQLDHDYATSVRSQADLFDAASYGDLFLTSQHYEALMSLINLLRPRLAAMSPLVDTGEPSPGGKGRS</sequence>
<name>A0A1Q5Q5F0_9ACTO</name>
<feature type="transmembrane region" description="Helical" evidence="1">
    <location>
        <begin position="60"/>
        <end position="83"/>
    </location>
</feature>
<dbReference type="OrthoDB" id="3389322at2"/>
<dbReference type="RefSeq" id="WP_073715590.1">
    <property type="nucleotide sequence ID" value="NZ_MQVR01000004.1"/>
</dbReference>
<gene>
    <name evidence="3" type="ORF">BSZ39_01250</name>
</gene>
<keyword evidence="1" id="KW-0812">Transmembrane</keyword>
<evidence type="ECO:0000256" key="1">
    <source>
        <dbReference type="SAM" id="Phobius"/>
    </source>
</evidence>
<dbReference type="EMBL" id="MQVR01000004">
    <property type="protein sequence ID" value="OKL54932.1"/>
    <property type="molecule type" value="Genomic_DNA"/>
</dbReference>
<accession>A0A1Q5Q5F0</accession>
<dbReference type="Proteomes" id="UP000185628">
    <property type="component" value="Unassembled WGS sequence"/>
</dbReference>